<feature type="compositionally biased region" description="Basic residues" evidence="1">
    <location>
        <begin position="13"/>
        <end position="34"/>
    </location>
</feature>
<dbReference type="EMBL" id="CAJGYM010000069">
    <property type="protein sequence ID" value="CAD6196249.1"/>
    <property type="molecule type" value="Genomic_DNA"/>
</dbReference>
<sequence>MHATRLPNLSLSRTRRPLFAKKKSKRQNVKKKKTTRQDHPPKKTPKSLNEEFPERNIDEVAAIDVYEDIDEVADKNSHDTDSVKEVEAGNTVNSGVAPSPSFFSLTSKKKLAV</sequence>
<evidence type="ECO:0000313" key="3">
    <source>
        <dbReference type="Proteomes" id="UP000835052"/>
    </source>
</evidence>
<feature type="compositionally biased region" description="Polar residues" evidence="1">
    <location>
        <begin position="90"/>
        <end position="103"/>
    </location>
</feature>
<evidence type="ECO:0000256" key="1">
    <source>
        <dbReference type="SAM" id="MobiDB-lite"/>
    </source>
</evidence>
<protein>
    <submittedName>
        <fullName evidence="2">Uncharacterized protein</fullName>
    </submittedName>
</protein>
<dbReference type="Proteomes" id="UP000835052">
    <property type="component" value="Unassembled WGS sequence"/>
</dbReference>
<comment type="caution">
    <text evidence="2">The sequence shown here is derived from an EMBL/GenBank/DDBJ whole genome shotgun (WGS) entry which is preliminary data.</text>
</comment>
<feature type="compositionally biased region" description="Basic and acidic residues" evidence="1">
    <location>
        <begin position="73"/>
        <end position="87"/>
    </location>
</feature>
<name>A0A8S1HLN5_9PELO</name>
<organism evidence="2 3">
    <name type="scientific">Caenorhabditis auriculariae</name>
    <dbReference type="NCBI Taxonomy" id="2777116"/>
    <lineage>
        <taxon>Eukaryota</taxon>
        <taxon>Metazoa</taxon>
        <taxon>Ecdysozoa</taxon>
        <taxon>Nematoda</taxon>
        <taxon>Chromadorea</taxon>
        <taxon>Rhabditida</taxon>
        <taxon>Rhabditina</taxon>
        <taxon>Rhabditomorpha</taxon>
        <taxon>Rhabditoidea</taxon>
        <taxon>Rhabditidae</taxon>
        <taxon>Peloderinae</taxon>
        <taxon>Caenorhabditis</taxon>
    </lineage>
</organism>
<accession>A0A8S1HLN5</accession>
<proteinExistence type="predicted"/>
<gene>
    <name evidence="2" type="ORF">CAUJ_LOCUS12164</name>
</gene>
<keyword evidence="3" id="KW-1185">Reference proteome</keyword>
<dbReference type="AlphaFoldDB" id="A0A8S1HLN5"/>
<feature type="region of interest" description="Disordered" evidence="1">
    <location>
        <begin position="1"/>
        <end position="54"/>
    </location>
</feature>
<reference evidence="2" key="1">
    <citation type="submission" date="2020-10" db="EMBL/GenBank/DDBJ databases">
        <authorList>
            <person name="Kikuchi T."/>
        </authorList>
    </citation>
    <scope>NUCLEOTIDE SEQUENCE</scope>
    <source>
        <strain evidence="2">NKZ352</strain>
    </source>
</reference>
<feature type="region of interest" description="Disordered" evidence="1">
    <location>
        <begin position="73"/>
        <end position="103"/>
    </location>
</feature>
<evidence type="ECO:0000313" key="2">
    <source>
        <dbReference type="EMBL" id="CAD6196249.1"/>
    </source>
</evidence>